<gene>
    <name evidence="2" type="primary">nlpE</name>
    <name evidence="2" type="synonym">cutF</name>
    <name evidence="2" type="ORF">JJB97_01690</name>
</gene>
<dbReference type="Gene3D" id="2.40.128.300">
    <property type="match status" value="1"/>
</dbReference>
<dbReference type="InterPro" id="IPR007298">
    <property type="entry name" value="Cu-R_lipoprotein_NlpE"/>
</dbReference>
<keyword evidence="3" id="KW-1185">Reference proteome</keyword>
<dbReference type="Proteomes" id="UP000659047">
    <property type="component" value="Unassembled WGS sequence"/>
</dbReference>
<protein>
    <submittedName>
        <fullName evidence="2">Envelope stress response activation lipoprotein NlpE</fullName>
    </submittedName>
</protein>
<dbReference type="InterPro" id="IPR033450">
    <property type="entry name" value="NlpE_C"/>
</dbReference>
<dbReference type="InterPro" id="IPR038139">
    <property type="entry name" value="NlpE_C_sf"/>
</dbReference>
<dbReference type="AlphaFoldDB" id="A0A8K0XW46"/>
<dbReference type="Pfam" id="PF04170">
    <property type="entry name" value="NlpE"/>
    <property type="match status" value="1"/>
</dbReference>
<evidence type="ECO:0000313" key="3">
    <source>
        <dbReference type="Proteomes" id="UP000659047"/>
    </source>
</evidence>
<accession>A0A8K0XW46</accession>
<name>A0A8K0XW46_9ENTR</name>
<comment type="caution">
    <text evidence="2">The sequence shown here is derived from an EMBL/GenBank/DDBJ whole genome shotgun (WGS) entry which is preliminary data.</text>
</comment>
<sequence length="223" mass="24353">MKKLMLSAMAAAVLFSLFGCHNRSGMDERLVPLKPMQQSYHGVLPCADCEGIDVSLFLEKDGTWVSNIRYIGGKTPGSYGNYGTWARTAEKLVLTDNKGMKTYLLARNEALEILDNSGKHIDSPFNHTLKATDMPLPTTPIAMKGMYRYMADTATFQDCATGRTFLMADNAQLERGFGGAAKPVLVVLKAHYIHMENPDTGAAFKALKADSDGRFSPGKGCDD</sequence>
<keyword evidence="2" id="KW-0449">Lipoprotein</keyword>
<dbReference type="Gene3D" id="2.40.50.540">
    <property type="match status" value="1"/>
</dbReference>
<dbReference type="Pfam" id="PF17185">
    <property type="entry name" value="NlpE_C"/>
    <property type="match status" value="1"/>
</dbReference>
<proteinExistence type="predicted"/>
<organism evidence="2 3">
    <name type="scientific">Tenebrionibacter intestinalis</name>
    <dbReference type="NCBI Taxonomy" id="2799638"/>
    <lineage>
        <taxon>Bacteria</taxon>
        <taxon>Pseudomonadati</taxon>
        <taxon>Pseudomonadota</taxon>
        <taxon>Gammaproteobacteria</taxon>
        <taxon>Enterobacterales</taxon>
        <taxon>Enterobacteriaceae</taxon>
        <taxon>Tenebrionibacter/Tenebrionicola group</taxon>
        <taxon>Tenebrionibacter</taxon>
    </lineage>
</organism>
<feature type="domain" description="NlpE C-terminal OB" evidence="1">
    <location>
        <begin position="138"/>
        <end position="222"/>
    </location>
</feature>
<dbReference type="PROSITE" id="PS51257">
    <property type="entry name" value="PROKAR_LIPOPROTEIN"/>
    <property type="match status" value="1"/>
</dbReference>
<reference evidence="2" key="1">
    <citation type="submission" date="2021-01" db="EMBL/GenBank/DDBJ databases">
        <title>Intestinitalea alba gen. nov., sp. nov., a novel genus of the family Enterobacteriaceae, isolated from the gut of the plastic-eating mealworm Tenebrio molitor L.</title>
        <authorList>
            <person name="Yang Y."/>
        </authorList>
    </citation>
    <scope>NUCLEOTIDE SEQUENCE</scope>
    <source>
        <strain evidence="2">BIT-L3</strain>
    </source>
</reference>
<dbReference type="NCBIfam" id="NF007814">
    <property type="entry name" value="PRK10523.1"/>
    <property type="match status" value="1"/>
</dbReference>
<dbReference type="RefSeq" id="WP_238712067.1">
    <property type="nucleotide sequence ID" value="NZ_JAEPBH010000002.1"/>
</dbReference>
<dbReference type="InterPro" id="IPR043176">
    <property type="entry name" value="NlpE_N_sf"/>
</dbReference>
<evidence type="ECO:0000313" key="2">
    <source>
        <dbReference type="EMBL" id="MBK4714063.1"/>
    </source>
</evidence>
<evidence type="ECO:0000259" key="1">
    <source>
        <dbReference type="Pfam" id="PF17185"/>
    </source>
</evidence>
<dbReference type="EMBL" id="JAEPBH010000002">
    <property type="protein sequence ID" value="MBK4714063.1"/>
    <property type="molecule type" value="Genomic_DNA"/>
</dbReference>